<protein>
    <recommendedName>
        <fullName evidence="11">Branched-chain-amino-acid aminotransferase</fullName>
        <ecNumber evidence="11">2.6.1.42</ecNumber>
    </recommendedName>
</protein>
<gene>
    <name evidence="12" type="ORF">PHACADRAFT_246709</name>
</gene>
<dbReference type="FunFam" id="3.30.470.10:FF:000002">
    <property type="entry name" value="Branched-chain-amino-acid aminotransferase"/>
    <property type="match status" value="1"/>
</dbReference>
<organism evidence="12 13">
    <name type="scientific">Phanerochaete carnosa (strain HHB-10118-sp)</name>
    <name type="common">White-rot fungus</name>
    <name type="synonym">Peniophora carnosa</name>
    <dbReference type="NCBI Taxonomy" id="650164"/>
    <lineage>
        <taxon>Eukaryota</taxon>
        <taxon>Fungi</taxon>
        <taxon>Dikarya</taxon>
        <taxon>Basidiomycota</taxon>
        <taxon>Agaricomycotina</taxon>
        <taxon>Agaricomycetes</taxon>
        <taxon>Polyporales</taxon>
        <taxon>Phanerochaetaceae</taxon>
        <taxon>Phanerochaete</taxon>
    </lineage>
</organism>
<evidence type="ECO:0000256" key="10">
    <source>
        <dbReference type="RuleBase" id="RU004516"/>
    </source>
</evidence>
<reference evidence="12 13" key="1">
    <citation type="journal article" date="2012" name="BMC Genomics">
        <title>Comparative genomics of the white-rot fungi, Phanerochaete carnosa and P. chrysosporium, to elucidate the genetic basis of the distinct wood types they colonize.</title>
        <authorList>
            <person name="Suzuki H."/>
            <person name="MacDonald J."/>
            <person name="Syed K."/>
            <person name="Salamov A."/>
            <person name="Hori C."/>
            <person name="Aerts A."/>
            <person name="Henrissat B."/>
            <person name="Wiebenga A."/>
            <person name="vanKuyk P.A."/>
            <person name="Barry K."/>
            <person name="Lindquist E."/>
            <person name="LaButti K."/>
            <person name="Lapidus A."/>
            <person name="Lucas S."/>
            <person name="Coutinho P."/>
            <person name="Gong Y."/>
            <person name="Samejima M."/>
            <person name="Mahadevan R."/>
            <person name="Abou-Zaid M."/>
            <person name="de Vries R.P."/>
            <person name="Igarashi K."/>
            <person name="Yadav J.S."/>
            <person name="Grigoriev I.V."/>
            <person name="Master E.R."/>
        </authorList>
    </citation>
    <scope>NUCLEOTIDE SEQUENCE [LARGE SCALE GENOMIC DNA]</scope>
    <source>
        <strain evidence="12 13">HHB-10118-sp</strain>
    </source>
</reference>
<keyword evidence="13" id="KW-1185">Reference proteome</keyword>
<dbReference type="RefSeq" id="XP_007390108.1">
    <property type="nucleotide sequence ID" value="XM_007390046.1"/>
</dbReference>
<dbReference type="InParanoid" id="K5WMI9"/>
<evidence type="ECO:0000256" key="8">
    <source>
        <dbReference type="PIRSR" id="PIRSR006468-1"/>
    </source>
</evidence>
<dbReference type="STRING" id="650164.K5WMI9"/>
<evidence type="ECO:0000256" key="5">
    <source>
        <dbReference type="ARBA" id="ARBA00022679"/>
    </source>
</evidence>
<dbReference type="InterPro" id="IPR001544">
    <property type="entry name" value="Aminotrans_IV"/>
</dbReference>
<dbReference type="NCBIfam" id="NF009897">
    <property type="entry name" value="PRK13357.1"/>
    <property type="match status" value="1"/>
</dbReference>
<dbReference type="FunCoup" id="K5WMI9">
    <property type="interactions" value="328"/>
</dbReference>
<comment type="catalytic activity">
    <reaction evidence="11">
        <text>L-isoleucine + 2-oxoglutarate = (S)-3-methyl-2-oxopentanoate + L-glutamate</text>
        <dbReference type="Rhea" id="RHEA:24801"/>
        <dbReference type="ChEBI" id="CHEBI:16810"/>
        <dbReference type="ChEBI" id="CHEBI:29985"/>
        <dbReference type="ChEBI" id="CHEBI:35146"/>
        <dbReference type="ChEBI" id="CHEBI:58045"/>
        <dbReference type="EC" id="2.6.1.42"/>
    </reaction>
</comment>
<dbReference type="InterPro" id="IPR005786">
    <property type="entry name" value="B_amino_transII"/>
</dbReference>
<name>K5WMI9_PHACS</name>
<dbReference type="KEGG" id="pco:PHACADRAFT_246709"/>
<comment type="cofactor">
    <cofactor evidence="1 10">
        <name>pyridoxal 5'-phosphate</name>
        <dbReference type="ChEBI" id="CHEBI:597326"/>
    </cofactor>
</comment>
<dbReference type="NCBIfam" id="TIGR01123">
    <property type="entry name" value="ilvE_II"/>
    <property type="match status" value="1"/>
</dbReference>
<dbReference type="Proteomes" id="UP000008370">
    <property type="component" value="Unassembled WGS sequence"/>
</dbReference>
<keyword evidence="6 10" id="KW-0663">Pyridoxal phosphate</keyword>
<proteinExistence type="inferred from homology"/>
<dbReference type="AlphaFoldDB" id="K5WMI9"/>
<keyword evidence="7 11" id="KW-0100">Branched-chain amino acid biosynthesis</keyword>
<dbReference type="GO" id="GO:0009098">
    <property type="term" value="P:L-leucine biosynthetic process"/>
    <property type="evidence" value="ECO:0007669"/>
    <property type="project" value="TreeGrafter"/>
</dbReference>
<evidence type="ECO:0000313" key="13">
    <source>
        <dbReference type="Proteomes" id="UP000008370"/>
    </source>
</evidence>
<dbReference type="HOGENOM" id="CLU_031922_0_2_1"/>
<keyword evidence="4 11" id="KW-0028">Amino-acid biosynthesis</keyword>
<dbReference type="SUPFAM" id="SSF56752">
    <property type="entry name" value="D-aminoacid aminotransferase-like PLP-dependent enzymes"/>
    <property type="match status" value="1"/>
</dbReference>
<sequence>MANGSEGNGYAMQAESQPAPLDASKLKVTLSETLKPMPPLDDLAFGKHMSDHMMVSTYHPVTGWTDPEIKPYGPFVLDPVCSCFQYSTNLFEGMKAYIGPDGKARLFRPDMNMTRMRRSRDRVALPSFDTDELLKIIKKLVQIERRWFPNAPDHTLYVRPTIIGTRPSLGVAASDHALLYVVCGPTGPFFRVSRMLSLMAVSEHVRSWPGGTGGYKLAGNYAPTFMPQAEAAKRGYDQVLWLIGDKITEAGAMNFFIVLKRDDDDLDVYTPPDDGTILPGVTRDSVIRLLQAHGTSTTIEGIPQTVHVEERPVTLSEVAQWSADGRLLEVFTVGTAVIVASVGRIGVEGKDDIELPKHDIQMGPVARAIHKKMTNIQWGREEFEGWSVACE</sequence>
<evidence type="ECO:0000256" key="7">
    <source>
        <dbReference type="ARBA" id="ARBA00023304"/>
    </source>
</evidence>
<keyword evidence="3 11" id="KW-0032">Aminotransferase</keyword>
<dbReference type="InterPro" id="IPR043131">
    <property type="entry name" value="BCAT-like_N"/>
</dbReference>
<dbReference type="PANTHER" id="PTHR11825">
    <property type="entry name" value="SUBGROUP IIII AMINOTRANSFERASE"/>
    <property type="match status" value="1"/>
</dbReference>
<comment type="catalytic activity">
    <reaction evidence="11">
        <text>L-valine + 2-oxoglutarate = 3-methyl-2-oxobutanoate + L-glutamate</text>
        <dbReference type="Rhea" id="RHEA:24813"/>
        <dbReference type="ChEBI" id="CHEBI:11851"/>
        <dbReference type="ChEBI" id="CHEBI:16810"/>
        <dbReference type="ChEBI" id="CHEBI:29985"/>
        <dbReference type="ChEBI" id="CHEBI:57762"/>
        <dbReference type="EC" id="2.6.1.42"/>
    </reaction>
</comment>
<evidence type="ECO:0000313" key="12">
    <source>
        <dbReference type="EMBL" id="EKM60660.1"/>
    </source>
</evidence>
<dbReference type="Gene3D" id="3.20.10.10">
    <property type="entry name" value="D-amino Acid Aminotransferase, subunit A, domain 2"/>
    <property type="match status" value="1"/>
</dbReference>
<dbReference type="OrthoDB" id="1732691at2759"/>
<dbReference type="EC" id="2.6.1.42" evidence="11"/>
<keyword evidence="5 11" id="KW-0808">Transferase</keyword>
<dbReference type="Pfam" id="PF01063">
    <property type="entry name" value="Aminotran_4"/>
    <property type="match status" value="1"/>
</dbReference>
<comment type="catalytic activity">
    <reaction evidence="11">
        <text>L-leucine + 2-oxoglutarate = 4-methyl-2-oxopentanoate + L-glutamate</text>
        <dbReference type="Rhea" id="RHEA:18321"/>
        <dbReference type="ChEBI" id="CHEBI:16810"/>
        <dbReference type="ChEBI" id="CHEBI:17865"/>
        <dbReference type="ChEBI" id="CHEBI:29985"/>
        <dbReference type="ChEBI" id="CHEBI:57427"/>
        <dbReference type="EC" id="2.6.1.42"/>
    </reaction>
</comment>
<dbReference type="PROSITE" id="PS00770">
    <property type="entry name" value="AA_TRANSFER_CLASS_4"/>
    <property type="match status" value="1"/>
</dbReference>
<dbReference type="GO" id="GO:0052655">
    <property type="term" value="F:L-valine-2-oxoglutarate transaminase activity"/>
    <property type="evidence" value="ECO:0007669"/>
    <property type="project" value="RHEA"/>
</dbReference>
<dbReference type="InterPro" id="IPR043132">
    <property type="entry name" value="BCAT-like_C"/>
</dbReference>
<accession>K5WMI9</accession>
<evidence type="ECO:0000256" key="3">
    <source>
        <dbReference type="ARBA" id="ARBA00022576"/>
    </source>
</evidence>
<dbReference type="CDD" id="cd01557">
    <property type="entry name" value="BCAT_beta_family"/>
    <property type="match status" value="1"/>
</dbReference>
<dbReference type="GO" id="GO:0005739">
    <property type="term" value="C:mitochondrion"/>
    <property type="evidence" value="ECO:0007669"/>
    <property type="project" value="TreeGrafter"/>
</dbReference>
<dbReference type="InterPro" id="IPR033939">
    <property type="entry name" value="BCAT_family"/>
</dbReference>
<evidence type="ECO:0000256" key="11">
    <source>
        <dbReference type="RuleBase" id="RU004517"/>
    </source>
</evidence>
<dbReference type="Gene3D" id="3.30.470.10">
    <property type="match status" value="1"/>
</dbReference>
<dbReference type="GO" id="GO:0052654">
    <property type="term" value="F:L-leucine-2-oxoglutarate transaminase activity"/>
    <property type="evidence" value="ECO:0007669"/>
    <property type="project" value="RHEA"/>
</dbReference>
<feature type="modified residue" description="N6-(pyridoxal phosphate)lysine" evidence="8">
    <location>
        <position position="216"/>
    </location>
</feature>
<dbReference type="InterPro" id="IPR036038">
    <property type="entry name" value="Aminotransferase-like"/>
</dbReference>
<dbReference type="PIRSF" id="PIRSF006468">
    <property type="entry name" value="BCAT1"/>
    <property type="match status" value="1"/>
</dbReference>
<evidence type="ECO:0000256" key="9">
    <source>
        <dbReference type="RuleBase" id="RU004106"/>
    </source>
</evidence>
<dbReference type="GeneID" id="18913885"/>
<evidence type="ECO:0000256" key="4">
    <source>
        <dbReference type="ARBA" id="ARBA00022605"/>
    </source>
</evidence>
<comment type="similarity">
    <text evidence="2 9">Belongs to the class-IV pyridoxal-phosphate-dependent aminotransferase family.</text>
</comment>
<evidence type="ECO:0000256" key="2">
    <source>
        <dbReference type="ARBA" id="ARBA00009320"/>
    </source>
</evidence>
<evidence type="ECO:0000256" key="6">
    <source>
        <dbReference type="ARBA" id="ARBA00022898"/>
    </source>
</evidence>
<dbReference type="InterPro" id="IPR018300">
    <property type="entry name" value="Aminotrans_IV_CS"/>
</dbReference>
<dbReference type="EMBL" id="JH930468">
    <property type="protein sequence ID" value="EKM60660.1"/>
    <property type="molecule type" value="Genomic_DNA"/>
</dbReference>
<dbReference type="GO" id="GO:0052656">
    <property type="term" value="F:L-isoleucine-2-oxoglutarate transaminase activity"/>
    <property type="evidence" value="ECO:0007669"/>
    <property type="project" value="RHEA"/>
</dbReference>
<dbReference type="GO" id="GO:0009099">
    <property type="term" value="P:L-valine biosynthetic process"/>
    <property type="evidence" value="ECO:0007669"/>
    <property type="project" value="TreeGrafter"/>
</dbReference>
<evidence type="ECO:0000256" key="1">
    <source>
        <dbReference type="ARBA" id="ARBA00001933"/>
    </source>
</evidence>
<dbReference type="PANTHER" id="PTHR11825:SF44">
    <property type="entry name" value="BRANCHED-CHAIN-AMINO-ACID AMINOTRANSFERASE"/>
    <property type="match status" value="1"/>
</dbReference>